<dbReference type="PANTHER" id="PTHR15417">
    <property type="entry name" value="PROTEIN PHOSPHATASE INHIBITOR AND DOPAMINE- AND CAMP-REGULATED NEURONAL PHOSPHOPROTEIN"/>
    <property type="match status" value="1"/>
</dbReference>
<reference evidence="3" key="2">
    <citation type="submission" date="2025-09" db="UniProtKB">
        <authorList>
            <consortium name="Ensembl"/>
        </authorList>
    </citation>
    <scope>IDENTIFICATION</scope>
</reference>
<evidence type="ECO:0000313" key="3">
    <source>
        <dbReference type="Ensembl" id="ENSEBUP00000026488.1"/>
    </source>
</evidence>
<dbReference type="GO" id="GO:0035556">
    <property type="term" value="P:intracellular signal transduction"/>
    <property type="evidence" value="ECO:0007669"/>
    <property type="project" value="TreeGrafter"/>
</dbReference>
<dbReference type="AlphaFoldDB" id="A0A8C4R845"/>
<sequence length="104" mass="11903">MADNSEQENCSPKKIQFSLPVLQPRLDPRSLEQIRRRRPTPATLVLLSDLSSPGVLRCSFLNLKLKASPTEHYLLGSYKLAVPSILNLDLPYYNQILRTRLQKQ</sequence>
<dbReference type="Proteomes" id="UP000694388">
    <property type="component" value="Unplaced"/>
</dbReference>
<keyword evidence="2" id="KW-0650">Protein phosphatase inhibitor</keyword>
<dbReference type="Ensembl" id="ENSEBUT00000027064.1">
    <property type="protein sequence ID" value="ENSEBUP00000026488.1"/>
    <property type="gene ID" value="ENSEBUG00000016310.1"/>
</dbReference>
<dbReference type="GO" id="GO:0004864">
    <property type="term" value="F:protein phosphatase inhibitor activity"/>
    <property type="evidence" value="ECO:0007669"/>
    <property type="project" value="UniProtKB-KW"/>
</dbReference>
<proteinExistence type="inferred from homology"/>
<dbReference type="InterPro" id="IPR008466">
    <property type="entry name" value="PPP1R1A/B/C"/>
</dbReference>
<evidence type="ECO:0000256" key="1">
    <source>
        <dbReference type="ARBA" id="ARBA00007775"/>
    </source>
</evidence>
<evidence type="ECO:0000313" key="4">
    <source>
        <dbReference type="Proteomes" id="UP000694388"/>
    </source>
</evidence>
<comment type="similarity">
    <text evidence="1">Belongs to the protein phosphatase inhibitor 1 family.</text>
</comment>
<organism evidence="3 4">
    <name type="scientific">Eptatretus burgeri</name>
    <name type="common">Inshore hagfish</name>
    <dbReference type="NCBI Taxonomy" id="7764"/>
    <lineage>
        <taxon>Eukaryota</taxon>
        <taxon>Metazoa</taxon>
        <taxon>Chordata</taxon>
        <taxon>Craniata</taxon>
        <taxon>Vertebrata</taxon>
        <taxon>Cyclostomata</taxon>
        <taxon>Myxini</taxon>
        <taxon>Myxiniformes</taxon>
        <taxon>Myxinidae</taxon>
        <taxon>Eptatretinae</taxon>
        <taxon>Eptatretus</taxon>
    </lineage>
</organism>
<accession>A0A8C4R845</accession>
<keyword evidence="4" id="KW-1185">Reference proteome</keyword>
<dbReference type="GO" id="GO:0005737">
    <property type="term" value="C:cytoplasm"/>
    <property type="evidence" value="ECO:0007669"/>
    <property type="project" value="TreeGrafter"/>
</dbReference>
<reference evidence="3" key="1">
    <citation type="submission" date="2025-08" db="UniProtKB">
        <authorList>
            <consortium name="Ensembl"/>
        </authorList>
    </citation>
    <scope>IDENTIFICATION</scope>
</reference>
<protein>
    <submittedName>
        <fullName evidence="3">Uncharacterized protein</fullName>
    </submittedName>
</protein>
<dbReference type="GeneTree" id="ENSGT01120000277666"/>
<name>A0A8C4R845_EPTBU</name>
<dbReference type="Pfam" id="PF05395">
    <property type="entry name" value="DARPP-32"/>
    <property type="match status" value="1"/>
</dbReference>
<evidence type="ECO:0000256" key="2">
    <source>
        <dbReference type="ARBA" id="ARBA00023272"/>
    </source>
</evidence>